<sequence length="505" mass="52891">MSITARTGDVAGHIETRGIDCIPDAERHGRPRSLFGIWAAANVLYLNFVFGGILMLLGLGLWESLALCVLGNLWWFVIGWIAVSGPAAGTPSVMIMRAMFGVRGNALFGSGLGVLIGLFYIVLNLAFTTLASQALLASVGVVVPDSLAVLLLVAVSALSLIVSVFGHATIEKLSGYLSVAVGLCFAAVAVFVIGATDWSYTPEALPASENIALLLLGFTIVASGPLSWGTSADYSRYLPRATSRGAIVLWTAFGGFVPSVLISAMGVLAATAIDMTDPQTAIAEIIPAWLYPVSLLAIIVGTLANNVLCSYSTGLYAQAFVPRIRRAVSVVIVGVVAAVLACYLLWGAPRFLDTLSYAIEIAVAVMGPLVAIYAIDIVLRRGRYDGVALNDTSRRSPFWYTGGWFAPGTIAMVLATTVAVLMVNTTLYTGPISAALGGADLSSIAGPALAASVYALLWRTMRPYSDPAARPGAADPAAAFSPGAPAHPERHNESIADREPVRSTR</sequence>
<dbReference type="Gene3D" id="1.10.4160.10">
    <property type="entry name" value="Hydantoin permease"/>
    <property type="match status" value="1"/>
</dbReference>
<feature type="transmembrane region" description="Helical" evidence="9">
    <location>
        <begin position="328"/>
        <end position="346"/>
    </location>
</feature>
<feature type="region of interest" description="Disordered" evidence="8">
    <location>
        <begin position="468"/>
        <end position="505"/>
    </location>
</feature>
<dbReference type="RefSeq" id="WP_344055597.1">
    <property type="nucleotide sequence ID" value="NZ_BAAAPK010000001.1"/>
</dbReference>
<reference evidence="11" key="1">
    <citation type="journal article" date="2019" name="Int. J. Syst. Evol. Microbiol.">
        <title>The Global Catalogue of Microorganisms (GCM) 10K type strain sequencing project: providing services to taxonomists for standard genome sequencing and annotation.</title>
        <authorList>
            <consortium name="The Broad Institute Genomics Platform"/>
            <consortium name="The Broad Institute Genome Sequencing Center for Infectious Disease"/>
            <person name="Wu L."/>
            <person name="Ma J."/>
        </authorList>
    </citation>
    <scope>NUCLEOTIDE SEQUENCE [LARGE SCALE GENOMIC DNA]</scope>
    <source>
        <strain evidence="11">JCM 15575</strain>
    </source>
</reference>
<evidence type="ECO:0000256" key="7">
    <source>
        <dbReference type="PIRNR" id="PIRNR002744"/>
    </source>
</evidence>
<keyword evidence="11" id="KW-1185">Reference proteome</keyword>
<dbReference type="InterPro" id="IPR026030">
    <property type="entry name" value="Pur-cyt_permease_Fcy2/21/22"/>
</dbReference>
<feature type="transmembrane region" description="Helical" evidence="9">
    <location>
        <begin position="147"/>
        <end position="166"/>
    </location>
</feature>
<comment type="caution">
    <text evidence="10">The sequence shown here is derived from an EMBL/GenBank/DDBJ whole genome shotgun (WGS) entry which is preliminary data.</text>
</comment>
<keyword evidence="6 7" id="KW-0472">Membrane</keyword>
<name>A0ABP4T758_9MICO</name>
<protein>
    <submittedName>
        <fullName evidence="10">Cytosine permease</fullName>
    </submittedName>
</protein>
<dbReference type="PANTHER" id="PTHR31806:SF1">
    <property type="entry name" value="PURINE-CYTOSINE PERMEASE FCY2-RELATED"/>
    <property type="match status" value="1"/>
</dbReference>
<evidence type="ECO:0000313" key="10">
    <source>
        <dbReference type="EMBL" id="GAA1683412.1"/>
    </source>
</evidence>
<feature type="transmembrane region" description="Helical" evidence="9">
    <location>
        <begin position="247"/>
        <end position="269"/>
    </location>
</feature>
<feature type="transmembrane region" description="Helical" evidence="9">
    <location>
        <begin position="435"/>
        <end position="457"/>
    </location>
</feature>
<evidence type="ECO:0000256" key="4">
    <source>
        <dbReference type="ARBA" id="ARBA00022692"/>
    </source>
</evidence>
<feature type="transmembrane region" description="Helical" evidence="9">
    <location>
        <begin position="173"/>
        <end position="195"/>
    </location>
</feature>
<keyword evidence="3 7" id="KW-0813">Transport</keyword>
<feature type="compositionally biased region" description="Low complexity" evidence="8">
    <location>
        <begin position="468"/>
        <end position="486"/>
    </location>
</feature>
<comment type="subcellular location">
    <subcellularLocation>
        <location evidence="1">Membrane</location>
        <topology evidence="1">Multi-pass membrane protein</topology>
    </subcellularLocation>
</comment>
<dbReference type="EMBL" id="BAAAPK010000001">
    <property type="protein sequence ID" value="GAA1683412.1"/>
    <property type="molecule type" value="Genomic_DNA"/>
</dbReference>
<feature type="transmembrane region" description="Helical" evidence="9">
    <location>
        <begin position="289"/>
        <end position="308"/>
    </location>
</feature>
<evidence type="ECO:0000256" key="5">
    <source>
        <dbReference type="ARBA" id="ARBA00022989"/>
    </source>
</evidence>
<proteinExistence type="inferred from homology"/>
<dbReference type="PANTHER" id="PTHR31806">
    <property type="entry name" value="PURINE-CYTOSINE PERMEASE FCY2-RELATED"/>
    <property type="match status" value="1"/>
</dbReference>
<accession>A0ABP4T758</accession>
<comment type="similarity">
    <text evidence="2 7">Belongs to the purine-cytosine permease (2.A.39) family.</text>
</comment>
<feature type="transmembrane region" description="Helical" evidence="9">
    <location>
        <begin position="73"/>
        <end position="94"/>
    </location>
</feature>
<organism evidence="10 11">
    <name type="scientific">Microbacterium lacus</name>
    <dbReference type="NCBI Taxonomy" id="415217"/>
    <lineage>
        <taxon>Bacteria</taxon>
        <taxon>Bacillati</taxon>
        <taxon>Actinomycetota</taxon>
        <taxon>Actinomycetes</taxon>
        <taxon>Micrococcales</taxon>
        <taxon>Microbacteriaceae</taxon>
        <taxon>Microbacterium</taxon>
    </lineage>
</organism>
<keyword evidence="5 9" id="KW-1133">Transmembrane helix</keyword>
<evidence type="ECO:0000256" key="2">
    <source>
        <dbReference type="ARBA" id="ARBA00008974"/>
    </source>
</evidence>
<evidence type="ECO:0000256" key="1">
    <source>
        <dbReference type="ARBA" id="ARBA00004141"/>
    </source>
</evidence>
<dbReference type="Pfam" id="PF02133">
    <property type="entry name" value="Transp_cyt_pur"/>
    <property type="match status" value="1"/>
</dbReference>
<dbReference type="InterPro" id="IPR001248">
    <property type="entry name" value="Pur-cyt_permease"/>
</dbReference>
<evidence type="ECO:0000256" key="6">
    <source>
        <dbReference type="ARBA" id="ARBA00023136"/>
    </source>
</evidence>
<feature type="transmembrane region" description="Helical" evidence="9">
    <location>
        <begin position="106"/>
        <end position="127"/>
    </location>
</feature>
<evidence type="ECO:0000256" key="3">
    <source>
        <dbReference type="ARBA" id="ARBA00022448"/>
    </source>
</evidence>
<keyword evidence="4 9" id="KW-0812">Transmembrane</keyword>
<feature type="compositionally biased region" description="Basic and acidic residues" evidence="8">
    <location>
        <begin position="487"/>
        <end position="505"/>
    </location>
</feature>
<dbReference type="PIRSF" id="PIRSF002744">
    <property type="entry name" value="Pur-cyt_permease"/>
    <property type="match status" value="1"/>
</dbReference>
<feature type="transmembrane region" description="Helical" evidence="9">
    <location>
        <begin position="207"/>
        <end position="226"/>
    </location>
</feature>
<evidence type="ECO:0000313" key="11">
    <source>
        <dbReference type="Proteomes" id="UP001500596"/>
    </source>
</evidence>
<gene>
    <name evidence="10" type="ORF">GCM10009807_29040</name>
</gene>
<dbReference type="Proteomes" id="UP001500596">
    <property type="component" value="Unassembled WGS sequence"/>
</dbReference>
<feature type="transmembrane region" description="Helical" evidence="9">
    <location>
        <begin position="37"/>
        <end position="61"/>
    </location>
</feature>
<feature type="transmembrane region" description="Helical" evidence="9">
    <location>
        <begin position="358"/>
        <end position="379"/>
    </location>
</feature>
<evidence type="ECO:0000256" key="8">
    <source>
        <dbReference type="SAM" id="MobiDB-lite"/>
    </source>
</evidence>
<evidence type="ECO:0000256" key="9">
    <source>
        <dbReference type="SAM" id="Phobius"/>
    </source>
</evidence>
<feature type="transmembrane region" description="Helical" evidence="9">
    <location>
        <begin position="399"/>
        <end position="423"/>
    </location>
</feature>